<organism evidence="1 2">
    <name type="scientific">Senna tora</name>
    <dbReference type="NCBI Taxonomy" id="362788"/>
    <lineage>
        <taxon>Eukaryota</taxon>
        <taxon>Viridiplantae</taxon>
        <taxon>Streptophyta</taxon>
        <taxon>Embryophyta</taxon>
        <taxon>Tracheophyta</taxon>
        <taxon>Spermatophyta</taxon>
        <taxon>Magnoliopsida</taxon>
        <taxon>eudicotyledons</taxon>
        <taxon>Gunneridae</taxon>
        <taxon>Pentapetalae</taxon>
        <taxon>rosids</taxon>
        <taxon>fabids</taxon>
        <taxon>Fabales</taxon>
        <taxon>Fabaceae</taxon>
        <taxon>Caesalpinioideae</taxon>
        <taxon>Cassia clade</taxon>
        <taxon>Senna</taxon>
    </lineage>
</organism>
<protein>
    <submittedName>
        <fullName evidence="1">Uncharacterized protein</fullName>
    </submittedName>
</protein>
<dbReference type="AlphaFoldDB" id="A0A834TU40"/>
<sequence>MAKLTNIGKKFKYRGRQIEPIQSFAKN</sequence>
<dbReference type="EMBL" id="JAAIUW010000006">
    <property type="protein sequence ID" value="KAF7828615.1"/>
    <property type="molecule type" value="Genomic_DNA"/>
</dbReference>
<gene>
    <name evidence="1" type="ORF">G2W53_019779</name>
</gene>
<reference evidence="1" key="1">
    <citation type="submission" date="2020-09" db="EMBL/GenBank/DDBJ databases">
        <title>Genome-Enabled Discovery of Anthraquinone Biosynthesis in Senna tora.</title>
        <authorList>
            <person name="Kang S.-H."/>
            <person name="Pandey R.P."/>
            <person name="Lee C.-M."/>
            <person name="Sim J.-S."/>
            <person name="Jeong J.-T."/>
            <person name="Choi B.-S."/>
            <person name="Jung M."/>
            <person name="Ginzburg D."/>
            <person name="Zhao K."/>
            <person name="Won S.Y."/>
            <person name="Oh T.-J."/>
            <person name="Yu Y."/>
            <person name="Kim N.-H."/>
            <person name="Lee O.R."/>
            <person name="Lee T.-H."/>
            <person name="Bashyal P."/>
            <person name="Kim T.-S."/>
            <person name="Lee W.-H."/>
            <person name="Kawkins C."/>
            <person name="Kim C.-K."/>
            <person name="Kim J.S."/>
            <person name="Ahn B.O."/>
            <person name="Rhee S.Y."/>
            <person name="Sohng J.K."/>
        </authorList>
    </citation>
    <scope>NUCLEOTIDE SEQUENCE</scope>
    <source>
        <tissue evidence="1">Leaf</tissue>
    </source>
</reference>
<evidence type="ECO:0000313" key="1">
    <source>
        <dbReference type="EMBL" id="KAF7828615.1"/>
    </source>
</evidence>
<name>A0A834TU40_9FABA</name>
<keyword evidence="2" id="KW-1185">Reference proteome</keyword>
<proteinExistence type="predicted"/>
<accession>A0A834TU40</accession>
<comment type="caution">
    <text evidence="1">The sequence shown here is derived from an EMBL/GenBank/DDBJ whole genome shotgun (WGS) entry which is preliminary data.</text>
</comment>
<dbReference type="Proteomes" id="UP000634136">
    <property type="component" value="Unassembled WGS sequence"/>
</dbReference>
<evidence type="ECO:0000313" key="2">
    <source>
        <dbReference type="Proteomes" id="UP000634136"/>
    </source>
</evidence>